<sequence>MTINIRPIDREHKKQIVAITSALENNLFNPNPPSSNESADVVEEWILNSKRKPMYRAALMDNLVVGIGGAVEKNLDGYGPFANIYFRVCHNHTGQGIGKALAIRGIEEAMALRLTCLAITRANNIPAIKLLESLQFRPIKCRSPDLEKSQIVFELNPVP</sequence>
<organism evidence="2 3">
    <name type="scientific">Reinekea forsetii</name>
    <dbReference type="NCBI Taxonomy" id="1336806"/>
    <lineage>
        <taxon>Bacteria</taxon>
        <taxon>Pseudomonadati</taxon>
        <taxon>Pseudomonadota</taxon>
        <taxon>Gammaproteobacteria</taxon>
        <taxon>Oceanospirillales</taxon>
        <taxon>Saccharospirillaceae</taxon>
        <taxon>Reinekea</taxon>
    </lineage>
</organism>
<dbReference type="Gene3D" id="3.40.630.30">
    <property type="match status" value="1"/>
</dbReference>
<dbReference type="PROSITE" id="PS51186">
    <property type="entry name" value="GNAT"/>
    <property type="match status" value="1"/>
</dbReference>
<dbReference type="GO" id="GO:0016747">
    <property type="term" value="F:acyltransferase activity, transferring groups other than amino-acyl groups"/>
    <property type="evidence" value="ECO:0007669"/>
    <property type="project" value="InterPro"/>
</dbReference>
<gene>
    <name evidence="2" type="ORF">REIFOR_01953</name>
</gene>
<evidence type="ECO:0000259" key="1">
    <source>
        <dbReference type="PROSITE" id="PS51186"/>
    </source>
</evidence>
<proteinExistence type="predicted"/>
<dbReference type="EMBL" id="CP011797">
    <property type="protein sequence ID" value="ATX77090.1"/>
    <property type="molecule type" value="Genomic_DNA"/>
</dbReference>
<reference evidence="2 3" key="1">
    <citation type="journal article" date="2017" name="Environ. Microbiol.">
        <title>Genomic and physiological analyses of 'Reinekea forsetii' reveal a versatile opportunistic lifestyle during spring algae blooms.</title>
        <authorList>
            <person name="Avci B."/>
            <person name="Hahnke R.L."/>
            <person name="Chafee M."/>
            <person name="Fischer T."/>
            <person name="Gruber-Vodicka H."/>
            <person name="Tegetmeyer H.E."/>
            <person name="Harder J."/>
            <person name="Fuchs B.M."/>
            <person name="Amann R.I."/>
            <person name="Teeling H."/>
        </authorList>
    </citation>
    <scope>NUCLEOTIDE SEQUENCE [LARGE SCALE GENOMIC DNA]</scope>
    <source>
        <strain evidence="2 3">Hel1_31_D35</strain>
    </source>
</reference>
<protein>
    <submittedName>
        <fullName evidence="2">N-acetyltransferase, GNAT family</fullName>
    </submittedName>
</protein>
<name>A0A2K8KQS3_9GAMM</name>
<evidence type="ECO:0000313" key="2">
    <source>
        <dbReference type="EMBL" id="ATX77090.1"/>
    </source>
</evidence>
<dbReference type="RefSeq" id="WP_100257373.1">
    <property type="nucleotide sequence ID" value="NZ_CP011797.1"/>
</dbReference>
<dbReference type="Pfam" id="PF00583">
    <property type="entry name" value="Acetyltransf_1"/>
    <property type="match status" value="1"/>
</dbReference>
<dbReference type="SUPFAM" id="SSF55729">
    <property type="entry name" value="Acyl-CoA N-acyltransferases (Nat)"/>
    <property type="match status" value="1"/>
</dbReference>
<accession>A0A2K8KQS3</accession>
<dbReference type="AlphaFoldDB" id="A0A2K8KQS3"/>
<dbReference type="InterPro" id="IPR016181">
    <property type="entry name" value="Acyl_CoA_acyltransferase"/>
</dbReference>
<dbReference type="KEGG" id="rfo:REIFOR_01953"/>
<dbReference type="Proteomes" id="UP000229757">
    <property type="component" value="Chromosome"/>
</dbReference>
<feature type="domain" description="N-acetyltransferase" evidence="1">
    <location>
        <begin position="3"/>
        <end position="158"/>
    </location>
</feature>
<dbReference type="InterPro" id="IPR000182">
    <property type="entry name" value="GNAT_dom"/>
</dbReference>
<keyword evidence="3" id="KW-1185">Reference proteome</keyword>
<keyword evidence="2" id="KW-0808">Transferase</keyword>
<evidence type="ECO:0000313" key="3">
    <source>
        <dbReference type="Proteomes" id="UP000229757"/>
    </source>
</evidence>
<dbReference type="OrthoDB" id="9805924at2"/>